<evidence type="ECO:0000256" key="10">
    <source>
        <dbReference type="RuleBase" id="RU362081"/>
    </source>
</evidence>
<keyword evidence="8 10" id="KW-1133">Transmembrane helix</keyword>
<dbReference type="Gene3D" id="3.30.70.100">
    <property type="match status" value="1"/>
</dbReference>
<dbReference type="PRINTS" id="PR00119">
    <property type="entry name" value="CATATPASE"/>
</dbReference>
<dbReference type="Pfam" id="PF00122">
    <property type="entry name" value="E1-E2_ATPase"/>
    <property type="match status" value="1"/>
</dbReference>
<dbReference type="NCBIfam" id="TIGR01494">
    <property type="entry name" value="ATPase_P-type"/>
    <property type="match status" value="1"/>
</dbReference>
<dbReference type="SFLD" id="SFLDF00027">
    <property type="entry name" value="p-type_atpase"/>
    <property type="match status" value="1"/>
</dbReference>
<keyword evidence="6 10" id="KW-0067">ATP-binding</keyword>
<dbReference type="InterPro" id="IPR001757">
    <property type="entry name" value="P_typ_ATPase"/>
</dbReference>
<dbReference type="Pfam" id="PF00403">
    <property type="entry name" value="HMA"/>
    <property type="match status" value="1"/>
</dbReference>
<feature type="domain" description="HMA" evidence="12">
    <location>
        <begin position="24"/>
        <end position="88"/>
    </location>
</feature>
<dbReference type="SUPFAM" id="SSF55008">
    <property type="entry name" value="HMA, heavy metal-associated domain"/>
    <property type="match status" value="1"/>
</dbReference>
<keyword evidence="4 10" id="KW-0479">Metal-binding</keyword>
<evidence type="ECO:0000256" key="6">
    <source>
        <dbReference type="ARBA" id="ARBA00022840"/>
    </source>
</evidence>
<feature type="transmembrane region" description="Helical" evidence="10">
    <location>
        <begin position="193"/>
        <end position="211"/>
    </location>
</feature>
<comment type="subcellular location">
    <subcellularLocation>
        <location evidence="1">Cell membrane</location>
        <topology evidence="1">Multi-pass membrane protein</topology>
    </subcellularLocation>
</comment>
<keyword evidence="7" id="KW-1278">Translocase</keyword>
<dbReference type="PROSITE" id="PS00154">
    <property type="entry name" value="ATPASE_E1_E2"/>
    <property type="match status" value="1"/>
</dbReference>
<dbReference type="InterPro" id="IPR008250">
    <property type="entry name" value="ATPase_P-typ_transduc_dom_A_sf"/>
</dbReference>
<dbReference type="InterPro" id="IPR023299">
    <property type="entry name" value="ATPase_P-typ_cyto_dom_N"/>
</dbReference>
<evidence type="ECO:0000313" key="13">
    <source>
        <dbReference type="EMBL" id="MFI7585962.1"/>
    </source>
</evidence>
<name>A0ABW8AK10_9ACTN</name>
<dbReference type="Gene3D" id="3.40.50.1000">
    <property type="entry name" value="HAD superfamily/HAD-like"/>
    <property type="match status" value="1"/>
</dbReference>
<feature type="transmembrane region" description="Helical" evidence="10">
    <location>
        <begin position="110"/>
        <end position="130"/>
    </location>
</feature>
<feature type="transmembrane region" description="Helical" evidence="10">
    <location>
        <begin position="344"/>
        <end position="364"/>
    </location>
</feature>
<dbReference type="SUPFAM" id="SSF56784">
    <property type="entry name" value="HAD-like"/>
    <property type="match status" value="1"/>
</dbReference>
<dbReference type="InterPro" id="IPR036412">
    <property type="entry name" value="HAD-like_sf"/>
</dbReference>
<dbReference type="InterPro" id="IPR023214">
    <property type="entry name" value="HAD_sf"/>
</dbReference>
<keyword evidence="5 10" id="KW-0547">Nucleotide-binding</keyword>
<dbReference type="InterPro" id="IPR044492">
    <property type="entry name" value="P_typ_ATPase_HD_dom"/>
</dbReference>
<dbReference type="PROSITE" id="PS50846">
    <property type="entry name" value="HMA_2"/>
    <property type="match status" value="1"/>
</dbReference>
<evidence type="ECO:0000256" key="11">
    <source>
        <dbReference type="SAM" id="MobiDB-lite"/>
    </source>
</evidence>
<dbReference type="PRINTS" id="PR00120">
    <property type="entry name" value="HATPASE"/>
</dbReference>
<evidence type="ECO:0000256" key="8">
    <source>
        <dbReference type="ARBA" id="ARBA00022989"/>
    </source>
</evidence>
<comment type="similarity">
    <text evidence="2 10">Belongs to the cation transport ATPase (P-type) (TC 3.A.3) family. Type IB subfamily.</text>
</comment>
<feature type="transmembrane region" description="Helical" evidence="10">
    <location>
        <begin position="136"/>
        <end position="153"/>
    </location>
</feature>
<evidence type="ECO:0000256" key="1">
    <source>
        <dbReference type="ARBA" id="ARBA00004651"/>
    </source>
</evidence>
<evidence type="ECO:0000256" key="3">
    <source>
        <dbReference type="ARBA" id="ARBA00022692"/>
    </source>
</evidence>
<feature type="transmembrane region" description="Helical" evidence="10">
    <location>
        <begin position="680"/>
        <end position="698"/>
    </location>
</feature>
<sequence>MSPLELNLTDVSGQAPRGAGAGQREVTLDVQGMTCASCVARVQKSLNGVTGVRASVNLATETAHVVAAPDVTDDALIAAVERTGYHASLPQPPGEQQDPEEAPDTLRTRLLVAAVLTVPVAAISMVPAWHFDGWRWVVLALATPVVTWGAWPFHRAAAVNARHLASTMDTLVSIGIVAAYLWSLVALFTGGELYLEVATVVATFLLAGRHLEARARRASGAALRTLLDLGAKQVTLVDGRTVGLETLRVGDRFVVRPGEKIGTDGVVEDGDSEVDESMLTGEAVPVDVGPGATVTGATVNGGGRLTVRATRVGADTRLAQIGRLVQAAQNGQAPVQRLADATSAVFVPVVLGLALVTLVAWLAITRDPSAAFTALLVGTGRGAQAGILIRGPQVLEDARAVRVVVLDKTGTVTTGAMRVAGVTTTGGLTEHELLRFAGAVEAASEHPVARAISQASGDVEVATGVRQERGLGIEGTVDGHLVRAGRSTWIMGTIPTELTEALAAYERDGRTVVLVSLDGEPAGLVAVGDTVKPGAADAVAQLVRLGLTPVLLTGDNERAARAVAAAVGIDEVVAGVMPEGKVDVVRRLERERGPVAMVGDGVNDAAALAAARLGLAMGTGTDAAIEASDVTLVRGDLTTVPQAVRLSRATLRVIRQNLAWAFGYNLAALPLAAFGLLNPMIAGGAMALSSVAVVTNSLRLRRVSL</sequence>
<keyword evidence="3 10" id="KW-0812">Transmembrane</keyword>
<dbReference type="SFLD" id="SFLDG00002">
    <property type="entry name" value="C1.7:_P-type_atpase_like"/>
    <property type="match status" value="1"/>
</dbReference>
<dbReference type="PANTHER" id="PTHR43520">
    <property type="entry name" value="ATP7, ISOFORM B"/>
    <property type="match status" value="1"/>
</dbReference>
<dbReference type="RefSeq" id="WP_398274766.1">
    <property type="nucleotide sequence ID" value="NZ_JBITLV010000001.1"/>
</dbReference>
<dbReference type="InterPro" id="IPR006121">
    <property type="entry name" value="HMA_dom"/>
</dbReference>
<dbReference type="Pfam" id="PF00702">
    <property type="entry name" value="Hydrolase"/>
    <property type="match status" value="1"/>
</dbReference>
<dbReference type="PROSITE" id="PS01047">
    <property type="entry name" value="HMA_1"/>
    <property type="match status" value="1"/>
</dbReference>
<feature type="region of interest" description="Disordered" evidence="11">
    <location>
        <begin position="1"/>
        <end position="22"/>
    </location>
</feature>
<dbReference type="InterPro" id="IPR027256">
    <property type="entry name" value="P-typ_ATPase_IB"/>
</dbReference>
<dbReference type="Gene3D" id="3.40.1110.10">
    <property type="entry name" value="Calcium-transporting ATPase, cytoplasmic domain N"/>
    <property type="match status" value="1"/>
</dbReference>
<keyword evidence="10" id="KW-1003">Cell membrane</keyword>
<comment type="caution">
    <text evidence="13">The sequence shown here is derived from an EMBL/GenBank/DDBJ whole genome shotgun (WGS) entry which is preliminary data.</text>
</comment>
<proteinExistence type="inferred from homology"/>
<dbReference type="SFLD" id="SFLDS00003">
    <property type="entry name" value="Haloacid_Dehalogenase"/>
    <property type="match status" value="1"/>
</dbReference>
<dbReference type="NCBIfam" id="TIGR01525">
    <property type="entry name" value="ATPase-IB_hvy"/>
    <property type="match status" value="1"/>
</dbReference>
<evidence type="ECO:0000256" key="4">
    <source>
        <dbReference type="ARBA" id="ARBA00022723"/>
    </source>
</evidence>
<keyword evidence="14" id="KW-1185">Reference proteome</keyword>
<evidence type="ECO:0000313" key="14">
    <source>
        <dbReference type="Proteomes" id="UP001612915"/>
    </source>
</evidence>
<evidence type="ECO:0000256" key="5">
    <source>
        <dbReference type="ARBA" id="ARBA00022741"/>
    </source>
</evidence>
<evidence type="ECO:0000256" key="9">
    <source>
        <dbReference type="ARBA" id="ARBA00023136"/>
    </source>
</evidence>
<dbReference type="InterPro" id="IPR036163">
    <property type="entry name" value="HMA_dom_sf"/>
</dbReference>
<keyword evidence="9 10" id="KW-0472">Membrane</keyword>
<organism evidence="13 14">
    <name type="scientific">Spongisporangium articulatum</name>
    <dbReference type="NCBI Taxonomy" id="3362603"/>
    <lineage>
        <taxon>Bacteria</taxon>
        <taxon>Bacillati</taxon>
        <taxon>Actinomycetota</taxon>
        <taxon>Actinomycetes</taxon>
        <taxon>Kineosporiales</taxon>
        <taxon>Kineosporiaceae</taxon>
        <taxon>Spongisporangium</taxon>
    </lineage>
</organism>
<dbReference type="Gene3D" id="2.70.150.10">
    <property type="entry name" value="Calcium-transporting ATPase, cytoplasmic transduction domain A"/>
    <property type="match status" value="1"/>
</dbReference>
<reference evidence="13 14" key="1">
    <citation type="submission" date="2024-10" db="EMBL/GenBank/DDBJ databases">
        <title>The Natural Products Discovery Center: Release of the First 8490 Sequenced Strains for Exploring Actinobacteria Biosynthetic Diversity.</title>
        <authorList>
            <person name="Kalkreuter E."/>
            <person name="Kautsar S.A."/>
            <person name="Yang D."/>
            <person name="Bader C.D."/>
            <person name="Teijaro C.N."/>
            <person name="Fluegel L."/>
            <person name="Davis C.M."/>
            <person name="Simpson J.R."/>
            <person name="Lauterbach L."/>
            <person name="Steele A.D."/>
            <person name="Gui C."/>
            <person name="Meng S."/>
            <person name="Li G."/>
            <person name="Viehrig K."/>
            <person name="Ye F."/>
            <person name="Su P."/>
            <person name="Kiefer A.F."/>
            <person name="Nichols A."/>
            <person name="Cepeda A.J."/>
            <person name="Yan W."/>
            <person name="Fan B."/>
            <person name="Jiang Y."/>
            <person name="Adhikari A."/>
            <person name="Zheng C.-J."/>
            <person name="Schuster L."/>
            <person name="Cowan T.M."/>
            <person name="Smanski M.J."/>
            <person name="Chevrette M.G."/>
            <person name="De Carvalho L.P.S."/>
            <person name="Shen B."/>
        </authorList>
    </citation>
    <scope>NUCLEOTIDE SEQUENCE [LARGE SCALE GENOMIC DNA]</scope>
    <source>
        <strain evidence="13 14">NPDC049639</strain>
    </source>
</reference>
<dbReference type="PANTHER" id="PTHR43520:SF8">
    <property type="entry name" value="P-TYPE CU(+) TRANSPORTER"/>
    <property type="match status" value="1"/>
</dbReference>
<dbReference type="InterPro" id="IPR017969">
    <property type="entry name" value="Heavy-metal-associated_CS"/>
</dbReference>
<protein>
    <submittedName>
        <fullName evidence="13">Heavy metal translocating P-type ATPase</fullName>
    </submittedName>
</protein>
<evidence type="ECO:0000256" key="7">
    <source>
        <dbReference type="ARBA" id="ARBA00022967"/>
    </source>
</evidence>
<accession>A0ABW8AK10</accession>
<evidence type="ECO:0000259" key="12">
    <source>
        <dbReference type="PROSITE" id="PS50846"/>
    </source>
</evidence>
<feature type="compositionally biased region" description="Low complexity" evidence="11">
    <location>
        <begin position="13"/>
        <end position="22"/>
    </location>
</feature>
<dbReference type="Proteomes" id="UP001612915">
    <property type="component" value="Unassembled WGS sequence"/>
</dbReference>
<gene>
    <name evidence="13" type="ORF">ACIB24_02665</name>
</gene>
<dbReference type="CDD" id="cd00371">
    <property type="entry name" value="HMA"/>
    <property type="match status" value="1"/>
</dbReference>
<evidence type="ECO:0000256" key="2">
    <source>
        <dbReference type="ARBA" id="ARBA00006024"/>
    </source>
</evidence>
<dbReference type="InterPro" id="IPR059000">
    <property type="entry name" value="ATPase_P-type_domA"/>
</dbReference>
<dbReference type="InterPro" id="IPR018303">
    <property type="entry name" value="ATPase_P-typ_P_site"/>
</dbReference>
<dbReference type="NCBIfam" id="TIGR01511">
    <property type="entry name" value="ATPase-IB1_Cu"/>
    <property type="match status" value="1"/>
</dbReference>
<dbReference type="SUPFAM" id="SSF81653">
    <property type="entry name" value="Calcium ATPase, transduction domain A"/>
    <property type="match status" value="1"/>
</dbReference>
<feature type="transmembrane region" description="Helical" evidence="10">
    <location>
        <begin position="165"/>
        <end position="187"/>
    </location>
</feature>
<dbReference type="EMBL" id="JBITLV010000001">
    <property type="protein sequence ID" value="MFI7585962.1"/>
    <property type="molecule type" value="Genomic_DNA"/>
</dbReference>